<dbReference type="GO" id="GO:0045740">
    <property type="term" value="P:positive regulation of DNA replication"/>
    <property type="evidence" value="ECO:0007669"/>
    <property type="project" value="TreeGrafter"/>
</dbReference>
<organism evidence="9 10">
    <name type="scientific">Morella rubra</name>
    <name type="common">Chinese bayberry</name>
    <dbReference type="NCBI Taxonomy" id="262757"/>
    <lineage>
        <taxon>Eukaryota</taxon>
        <taxon>Viridiplantae</taxon>
        <taxon>Streptophyta</taxon>
        <taxon>Embryophyta</taxon>
        <taxon>Tracheophyta</taxon>
        <taxon>Spermatophyta</taxon>
        <taxon>Magnoliopsida</taxon>
        <taxon>eudicotyledons</taxon>
        <taxon>Gunneridae</taxon>
        <taxon>Pentapetalae</taxon>
        <taxon>rosids</taxon>
        <taxon>fabids</taxon>
        <taxon>Fagales</taxon>
        <taxon>Myricaceae</taxon>
        <taxon>Morella</taxon>
    </lineage>
</organism>
<dbReference type="PANTHER" id="PTHR14865">
    <property type="entry name" value="CST COMPLEX SUBUNIT CTC1"/>
    <property type="match status" value="1"/>
</dbReference>
<proteinExistence type="inferred from homology"/>
<comment type="caution">
    <text evidence="9">The sequence shown here is derived from an EMBL/GenBank/DDBJ whole genome shotgun (WGS) entry which is preliminary data.</text>
</comment>
<reference evidence="9 10" key="1">
    <citation type="journal article" date="2019" name="Plant Biotechnol. J.">
        <title>The red bayberry genome and genetic basis of sex determination.</title>
        <authorList>
            <person name="Jia H.M."/>
            <person name="Jia H.J."/>
            <person name="Cai Q.L."/>
            <person name="Wang Y."/>
            <person name="Zhao H.B."/>
            <person name="Yang W.F."/>
            <person name="Wang G.Y."/>
            <person name="Li Y.H."/>
            <person name="Zhan D.L."/>
            <person name="Shen Y.T."/>
            <person name="Niu Q.F."/>
            <person name="Chang L."/>
            <person name="Qiu J."/>
            <person name="Zhao L."/>
            <person name="Xie H.B."/>
            <person name="Fu W.Y."/>
            <person name="Jin J."/>
            <person name="Li X.W."/>
            <person name="Jiao Y."/>
            <person name="Zhou C.C."/>
            <person name="Tu T."/>
            <person name="Chai C.Y."/>
            <person name="Gao J.L."/>
            <person name="Fan L.J."/>
            <person name="van de Weg E."/>
            <person name="Wang J.Y."/>
            <person name="Gao Z.S."/>
        </authorList>
    </citation>
    <scope>NUCLEOTIDE SEQUENCE [LARGE SCALE GENOMIC DNA]</scope>
    <source>
        <tissue evidence="9">Leaves</tissue>
    </source>
</reference>
<accession>A0A6A1UKJ7</accession>
<keyword evidence="7" id="KW-0238">DNA-binding</keyword>
<evidence type="ECO:0000256" key="2">
    <source>
        <dbReference type="ARBA" id="ARBA00004574"/>
    </source>
</evidence>
<evidence type="ECO:0000256" key="7">
    <source>
        <dbReference type="ARBA" id="ARBA00023125"/>
    </source>
</evidence>
<gene>
    <name evidence="9" type="ORF">CJ030_MR0G006615</name>
</gene>
<dbReference type="GO" id="GO:0042162">
    <property type="term" value="F:telomeric DNA binding"/>
    <property type="evidence" value="ECO:0007669"/>
    <property type="project" value="TreeGrafter"/>
</dbReference>
<keyword evidence="5" id="KW-0158">Chromosome</keyword>
<dbReference type="AlphaFoldDB" id="A0A6A1UKJ7"/>
<evidence type="ECO:0000256" key="5">
    <source>
        <dbReference type="ARBA" id="ARBA00022454"/>
    </source>
</evidence>
<keyword evidence="6" id="KW-0779">Telomere</keyword>
<evidence type="ECO:0000256" key="3">
    <source>
        <dbReference type="ARBA" id="ARBA00006332"/>
    </source>
</evidence>
<dbReference type="InterPro" id="IPR042617">
    <property type="entry name" value="CTC1-like"/>
</dbReference>
<comment type="similarity">
    <text evidence="3">Belongs to the CTC1 family.</text>
</comment>
<dbReference type="EMBL" id="RXIC02000135">
    <property type="protein sequence ID" value="KAB1200686.1"/>
    <property type="molecule type" value="Genomic_DNA"/>
</dbReference>
<name>A0A6A1UKJ7_9ROSI</name>
<evidence type="ECO:0000256" key="4">
    <source>
        <dbReference type="ARBA" id="ARBA00016175"/>
    </source>
</evidence>
<evidence type="ECO:0000256" key="6">
    <source>
        <dbReference type="ARBA" id="ARBA00022895"/>
    </source>
</evidence>
<evidence type="ECO:0000313" key="10">
    <source>
        <dbReference type="Proteomes" id="UP000516437"/>
    </source>
</evidence>
<dbReference type="GO" id="GO:0010833">
    <property type="term" value="P:telomere maintenance via telomere lengthening"/>
    <property type="evidence" value="ECO:0007669"/>
    <property type="project" value="TreeGrafter"/>
</dbReference>
<dbReference type="PANTHER" id="PTHR14865:SF2">
    <property type="entry name" value="CST COMPLEX SUBUNIT CTC1"/>
    <property type="match status" value="1"/>
</dbReference>
<evidence type="ECO:0000313" key="9">
    <source>
        <dbReference type="EMBL" id="KAB1200686.1"/>
    </source>
</evidence>
<dbReference type="Proteomes" id="UP000516437">
    <property type="component" value="Unassembled WGS sequence"/>
</dbReference>
<comment type="subcellular location">
    <subcellularLocation>
        <location evidence="2">Chromosome</location>
        <location evidence="2">Telomere</location>
    </subcellularLocation>
    <subcellularLocation>
        <location evidence="1">Nucleus</location>
    </subcellularLocation>
</comment>
<dbReference type="GO" id="GO:1990879">
    <property type="term" value="C:CST complex"/>
    <property type="evidence" value="ECO:0007669"/>
    <property type="project" value="TreeGrafter"/>
</dbReference>
<evidence type="ECO:0000256" key="1">
    <source>
        <dbReference type="ARBA" id="ARBA00004123"/>
    </source>
</evidence>
<protein>
    <recommendedName>
        <fullName evidence="4">CST complex subunit CTC1</fullName>
    </recommendedName>
</protein>
<dbReference type="GO" id="GO:0003697">
    <property type="term" value="F:single-stranded DNA binding"/>
    <property type="evidence" value="ECO:0007669"/>
    <property type="project" value="TreeGrafter"/>
</dbReference>
<keyword evidence="10" id="KW-1185">Reference proteome</keyword>
<sequence length="941" mass="105170">MLGKFVDTLVFPARLWVLLVVSCFRKKYAGTIFEKEILGTKHKEGLAQGYARLHLPSSMFLSRHGVFMALFKHDQCGCGSELYAEHLKLVIPILGFIQHCEATWMRILQLENDSKKFSENNQFSVQSCEGRFYNLSVRKILRGKDIGILLLGNLKICPSSGRLQLVDETGSVDVLIPDLPSTWNANSIYEVTDYRVVIEGIPHLTNHFGLFDNKESVSCRSIFRSLSQARETGLVVYIYFHWGKVTCRNVPFYPSIDWKDDVKKLEGGAFHLLYVTHKFPVPHKFHRDPALSDRTRLFVEALILPWDLFVVGEGVENATKVSREQLEEPMEHGGDENYQEHVSSKKRKIDPALIRKELTSCNLSSDKISCLVTVRGVNGNCPNSSGILSYRRPNLDTGGGCRPGAQKVLLEFKSESFLKYQVLHIGGYYITKHHGDDSFCNIKDSTSVKLISSATHLWSLSYASDEVILDNRSSHHRTLDSSFLHNEGLWEDQIEHLEVSSENSPTTSDVHLYLAANEIGVLEVNLEGLEEGLFKPVVTRKENASWSIGSPDSNCLFPEGNLSSIQGQVVAVHSIDASSVNALKVHESLGVFLQSRSFQRTIKSFCIHVLVDHDMVKIFGSQNELTFPTGFGPGTYATFHRVLELGGKSSFMLTPVTFVVVNTISVVSESYRDSHFNFQSPSDLYNDASPDPVSSGHISELIQCSDCKPMQFHCRVVAIQILVLEKKVKHGNLQSEVPSRPSLVDIPLACFVLDDGSSSCFCWANSNRAATLLRLHEKLPQTTSARSGWTLNCAGRDDNACSSAICRLESIFKNHDRITVKNYGSMFDSSCQDLVVSTSPASAALSTSDENILKSIILNASFGTYWTVVARGMDSSTVWQLGREHLTEVEMTAHVMQSIWAREVCHTNPLTDGRNMIQELLRSKLRVMYPYRGGLLVGHLI</sequence>
<evidence type="ECO:0000256" key="8">
    <source>
        <dbReference type="ARBA" id="ARBA00023242"/>
    </source>
</evidence>
<keyword evidence="8" id="KW-0539">Nucleus</keyword>
<dbReference type="OrthoDB" id="2314520at2759"/>